<protein>
    <submittedName>
        <fullName evidence="2">Uncharacterized protein</fullName>
    </submittedName>
</protein>
<comment type="caution">
    <text evidence="2">The sequence shown here is derived from an EMBL/GenBank/DDBJ whole genome shotgun (WGS) entry which is preliminary data.</text>
</comment>
<dbReference type="AlphaFoldDB" id="A0A1E1KN08"/>
<feature type="region of interest" description="Disordered" evidence="1">
    <location>
        <begin position="63"/>
        <end position="83"/>
    </location>
</feature>
<keyword evidence="3" id="KW-1185">Reference proteome</keyword>
<gene>
    <name evidence="2" type="ORF">RCO7_14543</name>
</gene>
<proteinExistence type="predicted"/>
<feature type="region of interest" description="Disordered" evidence="1">
    <location>
        <begin position="21"/>
        <end position="44"/>
    </location>
</feature>
<evidence type="ECO:0000313" key="3">
    <source>
        <dbReference type="Proteomes" id="UP000178129"/>
    </source>
</evidence>
<evidence type="ECO:0000313" key="2">
    <source>
        <dbReference type="EMBL" id="CZS99399.1"/>
    </source>
</evidence>
<name>A0A1E1KN08_9HELO</name>
<accession>A0A1E1KN08</accession>
<evidence type="ECO:0000256" key="1">
    <source>
        <dbReference type="SAM" id="MobiDB-lite"/>
    </source>
</evidence>
<reference evidence="3" key="1">
    <citation type="submission" date="2016-03" db="EMBL/GenBank/DDBJ databases">
        <authorList>
            <person name="Ploux O."/>
        </authorList>
    </citation>
    <scope>NUCLEOTIDE SEQUENCE [LARGE SCALE GENOMIC DNA]</scope>
    <source>
        <strain evidence="3">UK7</strain>
    </source>
</reference>
<dbReference type="InParanoid" id="A0A1E1KN08"/>
<sequence length="83" mass="9249">MEMYFRWQVVSRMKPISATWRSDDLAGGNKSKRKRPPRDSRVSLGHVCGFGSASASMRILAGSRSDHSDYRGKSWGFKVATGP</sequence>
<dbReference type="EMBL" id="FJUW01000016">
    <property type="protein sequence ID" value="CZS99399.1"/>
    <property type="molecule type" value="Genomic_DNA"/>
</dbReference>
<organism evidence="2 3">
    <name type="scientific">Rhynchosporium graminicola</name>
    <dbReference type="NCBI Taxonomy" id="2792576"/>
    <lineage>
        <taxon>Eukaryota</taxon>
        <taxon>Fungi</taxon>
        <taxon>Dikarya</taxon>
        <taxon>Ascomycota</taxon>
        <taxon>Pezizomycotina</taxon>
        <taxon>Leotiomycetes</taxon>
        <taxon>Helotiales</taxon>
        <taxon>Ploettnerulaceae</taxon>
        <taxon>Rhynchosporium</taxon>
    </lineage>
</organism>
<dbReference type="Proteomes" id="UP000178129">
    <property type="component" value="Unassembled WGS sequence"/>
</dbReference>